<accession>A0A6A3KJQ0</accession>
<evidence type="ECO:0000313" key="8">
    <source>
        <dbReference type="Proteomes" id="UP000435112"/>
    </source>
</evidence>
<reference evidence="7 8" key="1">
    <citation type="submission" date="2018-09" db="EMBL/GenBank/DDBJ databases">
        <title>Genomic investigation of the strawberry pathogen Phytophthora fragariae indicates pathogenicity is determined by transcriptional variation in three key races.</title>
        <authorList>
            <person name="Adams T.M."/>
            <person name="Armitage A.D."/>
            <person name="Sobczyk M.K."/>
            <person name="Bates H.J."/>
            <person name="Dunwell J.M."/>
            <person name="Nellist C.F."/>
            <person name="Harrison R.J."/>
        </authorList>
    </citation>
    <scope>NUCLEOTIDE SEQUENCE [LARGE SCALE GENOMIC DNA]</scope>
    <source>
        <strain evidence="7 8">SCRP324</strain>
    </source>
</reference>
<keyword evidence="2" id="KW-0132">Cell division</keyword>
<evidence type="ECO:0000256" key="3">
    <source>
        <dbReference type="ARBA" id="ARBA00022737"/>
    </source>
</evidence>
<comment type="caution">
    <text evidence="7">The sequence shown here is derived from an EMBL/GenBank/DDBJ whole genome shotgun (WGS) entry which is preliminary data.</text>
</comment>
<keyword evidence="5" id="KW-0131">Cell cycle</keyword>
<feature type="transmembrane region" description="Helical" evidence="6">
    <location>
        <begin position="340"/>
        <end position="360"/>
    </location>
</feature>
<dbReference type="GO" id="GO:0010997">
    <property type="term" value="F:anaphase-promoting complex binding"/>
    <property type="evidence" value="ECO:0007669"/>
    <property type="project" value="InterPro"/>
</dbReference>
<keyword evidence="6" id="KW-0812">Transmembrane</keyword>
<keyword evidence="3" id="KW-0677">Repeat</keyword>
<evidence type="ECO:0000256" key="2">
    <source>
        <dbReference type="ARBA" id="ARBA00022618"/>
    </source>
</evidence>
<keyword evidence="4" id="KW-0498">Mitosis</keyword>
<evidence type="ECO:0000256" key="1">
    <source>
        <dbReference type="ARBA" id="ARBA00022574"/>
    </source>
</evidence>
<dbReference type="EMBL" id="QXFU01001292">
    <property type="protein sequence ID" value="KAE9005678.1"/>
    <property type="molecule type" value="Genomic_DNA"/>
</dbReference>
<dbReference type="PANTHER" id="PTHR19918:SF8">
    <property type="entry name" value="FI02843P"/>
    <property type="match status" value="1"/>
</dbReference>
<sequence length="712" mass="79776">MSTQMNPGQSLGAMETVETVGKVELLRGLHRVVVFFVALWYVVISMKAFLASVTVLRGIELKDQGITVHESALIVAYAGESAINESPLVQTVLGGSTDLRDDTIYLVTNSSYSFTECTAVAGYDGVVYGNSFARFLFNSLHKYATDDLAYLTELELIAPVIDSTFDLLVSLDEAVTQLRMYFLVRQKSNTSETLLLSALFSTQDFQLDQQYQSGAALFATIAAIDDMRATEVTHGFAIARNYPYESEPHFSSCKLLGVDSDDNFWRLECFPSANSTDSVKEVCTAFRTGGFIKDPVAQSNIEIVLWNLPNDPASELRNWEWRVLADLHDSWAWTHSIHGFFALFILFDLGVLLFVVYQHFRIGHFWIGDAFATISSSLLYRGVLIFLSNHLNGYWTLTEFCLAVGSELGSHRPIHYRPELVHADLLTFFLNMTSVLSYLFRERIDPVLAFALFELSFAYRVEFVKSSPTLRDIIVDFADTNYWLGIVDSDRFIPARSAMDFDYCHHMMTTLTLREEAPAHDGVDDTNRPISHKELLAASLLHGSGSSAQPRPLLAIRDSTARRNRLVGAEPHHSLHFSSFVTPPASRLKTIPSNPRYIPSSPSCILDAPDLRDDFYLNLMDWGPNNIVAIALGMTVYLYNAHTSQVQDIPACTHPRDYVASVAWVKNTSSCGDGAYRLAVGTYLGELQIWDIEALTMVMVHWQRGPETRKSI</sequence>
<dbReference type="GO" id="GO:1905786">
    <property type="term" value="P:positive regulation of anaphase-promoting complex-dependent catabolic process"/>
    <property type="evidence" value="ECO:0007669"/>
    <property type="project" value="TreeGrafter"/>
</dbReference>
<keyword evidence="6" id="KW-1133">Transmembrane helix</keyword>
<dbReference type="GO" id="GO:1990757">
    <property type="term" value="F:ubiquitin ligase activator activity"/>
    <property type="evidence" value="ECO:0007669"/>
    <property type="project" value="TreeGrafter"/>
</dbReference>
<dbReference type="InterPro" id="IPR015943">
    <property type="entry name" value="WD40/YVTN_repeat-like_dom_sf"/>
</dbReference>
<dbReference type="GO" id="GO:0031145">
    <property type="term" value="P:anaphase-promoting complex-dependent catabolic process"/>
    <property type="evidence" value="ECO:0007669"/>
    <property type="project" value="TreeGrafter"/>
</dbReference>
<evidence type="ECO:0000313" key="7">
    <source>
        <dbReference type="EMBL" id="KAE9005678.1"/>
    </source>
</evidence>
<dbReference type="GO" id="GO:0051301">
    <property type="term" value="P:cell division"/>
    <property type="evidence" value="ECO:0007669"/>
    <property type="project" value="UniProtKB-KW"/>
</dbReference>
<dbReference type="GO" id="GO:0005680">
    <property type="term" value="C:anaphase-promoting complex"/>
    <property type="evidence" value="ECO:0007669"/>
    <property type="project" value="TreeGrafter"/>
</dbReference>
<protein>
    <submittedName>
        <fullName evidence="7">Uncharacterized protein</fullName>
    </submittedName>
</protein>
<dbReference type="AlphaFoldDB" id="A0A6A3KJQ0"/>
<dbReference type="Gene3D" id="2.130.10.10">
    <property type="entry name" value="YVTN repeat-like/Quinoprotein amine dehydrogenase"/>
    <property type="match status" value="1"/>
</dbReference>
<dbReference type="InterPro" id="IPR033010">
    <property type="entry name" value="Cdc20/Fizzy"/>
</dbReference>
<evidence type="ECO:0000256" key="5">
    <source>
        <dbReference type="ARBA" id="ARBA00023306"/>
    </source>
</evidence>
<evidence type="ECO:0000256" key="4">
    <source>
        <dbReference type="ARBA" id="ARBA00022776"/>
    </source>
</evidence>
<feature type="transmembrane region" description="Helical" evidence="6">
    <location>
        <begin position="32"/>
        <end position="56"/>
    </location>
</feature>
<keyword evidence="6" id="KW-0472">Membrane</keyword>
<proteinExistence type="predicted"/>
<dbReference type="PANTHER" id="PTHR19918">
    <property type="entry name" value="CELL DIVISION CYCLE 20 CDC20 FIZZY -RELATED"/>
    <property type="match status" value="1"/>
</dbReference>
<name>A0A6A3KJQ0_9STRA</name>
<dbReference type="Proteomes" id="UP000435112">
    <property type="component" value="Unassembled WGS sequence"/>
</dbReference>
<gene>
    <name evidence="7" type="ORF">PR002_g16700</name>
</gene>
<keyword evidence="1" id="KW-0853">WD repeat</keyword>
<dbReference type="OrthoDB" id="64243at2759"/>
<evidence type="ECO:0000256" key="6">
    <source>
        <dbReference type="SAM" id="Phobius"/>
    </source>
</evidence>
<organism evidence="7 8">
    <name type="scientific">Phytophthora rubi</name>
    <dbReference type="NCBI Taxonomy" id="129364"/>
    <lineage>
        <taxon>Eukaryota</taxon>
        <taxon>Sar</taxon>
        <taxon>Stramenopiles</taxon>
        <taxon>Oomycota</taxon>
        <taxon>Peronosporomycetes</taxon>
        <taxon>Peronosporales</taxon>
        <taxon>Peronosporaceae</taxon>
        <taxon>Phytophthora</taxon>
    </lineage>
</organism>
<feature type="transmembrane region" description="Helical" evidence="6">
    <location>
        <begin position="366"/>
        <end position="387"/>
    </location>
</feature>